<reference evidence="1 2" key="1">
    <citation type="submission" date="2018-08" db="EMBL/GenBank/DDBJ databases">
        <title>A genome reference for cultivated species of the human gut microbiota.</title>
        <authorList>
            <person name="Zou Y."/>
            <person name="Xue W."/>
            <person name="Luo G."/>
        </authorList>
    </citation>
    <scope>NUCLEOTIDE SEQUENCE [LARGE SCALE GENOMIC DNA]</scope>
    <source>
        <strain evidence="1 2">OF01-2LB</strain>
    </source>
</reference>
<comment type="caution">
    <text evidence="1">The sequence shown here is derived from an EMBL/GenBank/DDBJ whole genome shotgun (WGS) entry which is preliminary data.</text>
</comment>
<sequence>MIQLKSEELEASIDPFGAQLTSIRGTKDNIEYLWKKDPEIWNSSAPIVFPIIGKLNNMEYKLDGKRYSMKSNGLIRYELLQVLYTSENKAILQFTSNQETYRQYPFHCHVVLSFTLNKDTLRVHTDIYNDDDKDMLFNYGGHPGFRIPLQNNESSDDYYVEFEKPENAWIYEVCESGQLTRKQRQFFHDERRFFLRRELFMKEALAFQDVCSEAVAIRNLHNKKAVVLRFSDFDGLGVWSPCKNHPLHFVCLEPWMGHADFIDFNGDLKDRPGMKKLTAHDMFSCEYEIQIQQDM</sequence>
<name>A0A3E2W3S5_CLOIN</name>
<dbReference type="InterPro" id="IPR037481">
    <property type="entry name" value="LacX"/>
</dbReference>
<dbReference type="Gene3D" id="2.70.98.10">
    <property type="match status" value="1"/>
</dbReference>
<dbReference type="Pfam" id="PF01263">
    <property type="entry name" value="Aldose_epim"/>
    <property type="match status" value="1"/>
</dbReference>
<dbReference type="AlphaFoldDB" id="A0A3E2W3S5"/>
<evidence type="ECO:0000313" key="2">
    <source>
        <dbReference type="Proteomes" id="UP000260025"/>
    </source>
</evidence>
<protein>
    <submittedName>
        <fullName evidence="1">Aldose 1-epimerase family protein</fullName>
    </submittedName>
</protein>
<accession>A0A3E2W3S5</accession>
<proteinExistence type="predicted"/>
<dbReference type="SUPFAM" id="SSF74650">
    <property type="entry name" value="Galactose mutarotase-like"/>
    <property type="match status" value="1"/>
</dbReference>
<organism evidence="1 2">
    <name type="scientific">Clostridium innocuum</name>
    <dbReference type="NCBI Taxonomy" id="1522"/>
    <lineage>
        <taxon>Bacteria</taxon>
        <taxon>Bacillati</taxon>
        <taxon>Bacillota</taxon>
        <taxon>Clostridia</taxon>
        <taxon>Eubacteriales</taxon>
        <taxon>Clostridiaceae</taxon>
        <taxon>Clostridium</taxon>
    </lineage>
</organism>
<gene>
    <name evidence="1" type="ORF">DXA38_01815</name>
</gene>
<evidence type="ECO:0000313" key="1">
    <source>
        <dbReference type="EMBL" id="RGC18459.1"/>
    </source>
</evidence>
<dbReference type="GO" id="GO:0005975">
    <property type="term" value="P:carbohydrate metabolic process"/>
    <property type="evidence" value="ECO:0007669"/>
    <property type="project" value="InterPro"/>
</dbReference>
<dbReference type="GO" id="GO:0016853">
    <property type="term" value="F:isomerase activity"/>
    <property type="evidence" value="ECO:0007669"/>
    <property type="project" value="InterPro"/>
</dbReference>
<dbReference type="Proteomes" id="UP000260025">
    <property type="component" value="Unassembled WGS sequence"/>
</dbReference>
<dbReference type="GO" id="GO:0030246">
    <property type="term" value="F:carbohydrate binding"/>
    <property type="evidence" value="ECO:0007669"/>
    <property type="project" value="InterPro"/>
</dbReference>
<dbReference type="InterPro" id="IPR008183">
    <property type="entry name" value="Aldose_1/G6P_1-epimerase"/>
</dbReference>
<dbReference type="OrthoDB" id="9795355at2"/>
<dbReference type="InterPro" id="IPR014718">
    <property type="entry name" value="GH-type_carb-bd"/>
</dbReference>
<dbReference type="EMBL" id="QVEV01000002">
    <property type="protein sequence ID" value="RGC18459.1"/>
    <property type="molecule type" value="Genomic_DNA"/>
</dbReference>
<dbReference type="CDD" id="cd09024">
    <property type="entry name" value="Aldose_epim_lacX"/>
    <property type="match status" value="1"/>
</dbReference>
<dbReference type="RefSeq" id="WP_117441736.1">
    <property type="nucleotide sequence ID" value="NZ_JAKNHC010000016.1"/>
</dbReference>
<dbReference type="InterPro" id="IPR011013">
    <property type="entry name" value="Gal_mutarotase_sf_dom"/>
</dbReference>